<reference evidence="2" key="1">
    <citation type="submission" date="2018-12" db="EMBL/GenBank/DDBJ databases">
        <title>Three Rhizobium rhizogenes strains isolated from the same crown gall tumor carry diverse plasmids.</title>
        <authorList>
            <person name="Pulawska J."/>
            <person name="Kuzmanovic N."/>
        </authorList>
    </citation>
    <scope>NUCLEOTIDE SEQUENCE</scope>
    <source>
        <strain evidence="2">C5.7</strain>
        <plasmid evidence="2">pC5.7c</plasmid>
    </source>
</reference>
<geneLocation type="plasmid" evidence="2">
    <name>pC5.7c</name>
</geneLocation>
<dbReference type="AlphaFoldDB" id="A0A7S5DSN7"/>
<keyword evidence="2" id="KW-0614">Plasmid</keyword>
<proteinExistence type="predicted"/>
<keyword evidence="1" id="KW-0812">Transmembrane</keyword>
<evidence type="ECO:0000313" key="2">
    <source>
        <dbReference type="EMBL" id="QCL09412.1"/>
    </source>
</evidence>
<feature type="transmembrane region" description="Helical" evidence="1">
    <location>
        <begin position="21"/>
        <end position="40"/>
    </location>
</feature>
<name>A0A7S5DSN7_RHIRH</name>
<evidence type="ECO:0000256" key="1">
    <source>
        <dbReference type="SAM" id="Phobius"/>
    </source>
</evidence>
<gene>
    <name evidence="2" type="ORF">pC5.7c_545</name>
</gene>
<organism evidence="2">
    <name type="scientific">Rhizobium rhizogenes</name>
    <name type="common">Agrobacterium rhizogenes</name>
    <dbReference type="NCBI Taxonomy" id="359"/>
    <lineage>
        <taxon>Bacteria</taxon>
        <taxon>Pseudomonadati</taxon>
        <taxon>Pseudomonadota</taxon>
        <taxon>Alphaproteobacteria</taxon>
        <taxon>Hyphomicrobiales</taxon>
        <taxon>Rhizobiaceae</taxon>
        <taxon>Rhizobium/Agrobacterium group</taxon>
        <taxon>Rhizobium</taxon>
    </lineage>
</organism>
<keyword evidence="1" id="KW-0472">Membrane</keyword>
<protein>
    <submittedName>
        <fullName evidence="2">Uncharacterized protein</fullName>
    </submittedName>
</protein>
<keyword evidence="1" id="KW-1133">Transmembrane helix</keyword>
<accession>A0A7S5DSN7</accession>
<dbReference type="EMBL" id="MK318969">
    <property type="protein sequence ID" value="QCL09412.1"/>
    <property type="molecule type" value="Genomic_DNA"/>
</dbReference>
<sequence length="42" mass="4752">MINAMTKRQYFDSSIAVPARNRLVYTFSAILIILSKYGGLLD</sequence>